<evidence type="ECO:0000313" key="1">
    <source>
        <dbReference type="EMBL" id="KAJ0011488.1"/>
    </source>
</evidence>
<accession>A0ACC0X9M3</accession>
<gene>
    <name evidence="1" type="ORF">Pint_33079</name>
</gene>
<keyword evidence="2" id="KW-1185">Reference proteome</keyword>
<sequence>MVHLRKDHFPMGTYNKLKKKKIGPCHILQRINDNAYIVDLPPGLAISSTFNVPNLTEYHSLDAPLYSEEHSWMSPFQLGKTDVAWDSMTRDA</sequence>
<organism evidence="1 2">
    <name type="scientific">Pistacia integerrima</name>
    <dbReference type="NCBI Taxonomy" id="434235"/>
    <lineage>
        <taxon>Eukaryota</taxon>
        <taxon>Viridiplantae</taxon>
        <taxon>Streptophyta</taxon>
        <taxon>Embryophyta</taxon>
        <taxon>Tracheophyta</taxon>
        <taxon>Spermatophyta</taxon>
        <taxon>Magnoliopsida</taxon>
        <taxon>eudicotyledons</taxon>
        <taxon>Gunneridae</taxon>
        <taxon>Pentapetalae</taxon>
        <taxon>rosids</taxon>
        <taxon>malvids</taxon>
        <taxon>Sapindales</taxon>
        <taxon>Anacardiaceae</taxon>
        <taxon>Pistacia</taxon>
    </lineage>
</organism>
<proteinExistence type="predicted"/>
<name>A0ACC0X9M3_9ROSI</name>
<dbReference type="EMBL" id="CM047749">
    <property type="protein sequence ID" value="KAJ0011488.1"/>
    <property type="molecule type" value="Genomic_DNA"/>
</dbReference>
<comment type="caution">
    <text evidence="1">The sequence shown here is derived from an EMBL/GenBank/DDBJ whole genome shotgun (WGS) entry which is preliminary data.</text>
</comment>
<protein>
    <submittedName>
        <fullName evidence="1">Uncharacterized protein</fullName>
    </submittedName>
</protein>
<evidence type="ECO:0000313" key="2">
    <source>
        <dbReference type="Proteomes" id="UP001163603"/>
    </source>
</evidence>
<dbReference type="Proteomes" id="UP001163603">
    <property type="component" value="Chromosome 14"/>
</dbReference>
<reference evidence="2" key="1">
    <citation type="journal article" date="2023" name="G3 (Bethesda)">
        <title>Genome assembly and association tests identify interacting loci associated with vigor, precocity, and sex in interspecific pistachio rootstocks.</title>
        <authorList>
            <person name="Palmer W."/>
            <person name="Jacygrad E."/>
            <person name="Sagayaradj S."/>
            <person name="Cavanaugh K."/>
            <person name="Han R."/>
            <person name="Bertier L."/>
            <person name="Beede B."/>
            <person name="Kafkas S."/>
            <person name="Golino D."/>
            <person name="Preece J."/>
            <person name="Michelmore R."/>
        </authorList>
    </citation>
    <scope>NUCLEOTIDE SEQUENCE [LARGE SCALE GENOMIC DNA]</scope>
</reference>